<dbReference type="VEuPathDB" id="FungiDB:DFL_004510"/>
<evidence type="ECO:0000313" key="2">
    <source>
        <dbReference type="Proteomes" id="UP000283090"/>
    </source>
</evidence>
<reference evidence="1 2" key="1">
    <citation type="submission" date="2019-01" db="EMBL/GenBank/DDBJ databases">
        <title>Intercellular communication is required for trap formation in the nematode-trapping fungus Duddingtonia flagrans.</title>
        <authorList>
            <person name="Youssar L."/>
            <person name="Wernet V."/>
            <person name="Hensel N."/>
            <person name="Hildebrandt H.-G."/>
            <person name="Fischer R."/>
        </authorList>
    </citation>
    <scope>NUCLEOTIDE SEQUENCE [LARGE SCALE GENOMIC DNA]</scope>
    <source>
        <strain evidence="1 2">CBS H-5679</strain>
    </source>
</reference>
<organism evidence="1 2">
    <name type="scientific">Arthrobotrys flagrans</name>
    <name type="common">Nematode-trapping fungus</name>
    <name type="synonym">Trichothecium flagrans</name>
    <dbReference type="NCBI Taxonomy" id="97331"/>
    <lineage>
        <taxon>Eukaryota</taxon>
        <taxon>Fungi</taxon>
        <taxon>Dikarya</taxon>
        <taxon>Ascomycota</taxon>
        <taxon>Pezizomycotina</taxon>
        <taxon>Orbiliomycetes</taxon>
        <taxon>Orbiliales</taxon>
        <taxon>Orbiliaceae</taxon>
        <taxon>Arthrobotrys</taxon>
    </lineage>
</organism>
<dbReference type="GeneID" id="93586821"/>
<protein>
    <submittedName>
        <fullName evidence="1">Uncharacterized protein</fullName>
    </submittedName>
</protein>
<dbReference type="Proteomes" id="UP000283090">
    <property type="component" value="Unassembled WGS sequence"/>
</dbReference>
<dbReference type="AlphaFoldDB" id="A0A437A4V0"/>
<name>A0A437A4V0_ARTFL</name>
<dbReference type="STRING" id="97331.A0A437A4V0"/>
<dbReference type="RefSeq" id="XP_067491766.1">
    <property type="nucleotide sequence ID" value="XM_067633616.1"/>
</dbReference>
<dbReference type="OrthoDB" id="3552888at2759"/>
<evidence type="ECO:0000313" key="1">
    <source>
        <dbReference type="EMBL" id="RVD86222.1"/>
    </source>
</evidence>
<comment type="caution">
    <text evidence="1">The sequence shown here is derived from an EMBL/GenBank/DDBJ whole genome shotgun (WGS) entry which is preliminary data.</text>
</comment>
<accession>A0A437A4V0</accession>
<gene>
    <name evidence="1" type="ORF">DFL_004510</name>
</gene>
<dbReference type="EMBL" id="SAEB01000006">
    <property type="protein sequence ID" value="RVD86222.1"/>
    <property type="molecule type" value="Genomic_DNA"/>
</dbReference>
<proteinExistence type="predicted"/>
<keyword evidence="2" id="KW-1185">Reference proteome</keyword>
<sequence>MTVENEVLGDYIPVDLRGSKLHPPTSDAASSGEVVPMHVILLTPDGPLELVGTYEPSLVERYFKNRPTCSLVAGNPCRTWAVEKARKNLQNLPAGTMCGDPPGQFSRTTCAEGTALDRTTAPSIFCGRVDKASGEIAKDCHDSFGSEDWMKG</sequence>